<dbReference type="InterPro" id="IPR011006">
    <property type="entry name" value="CheY-like_superfamily"/>
</dbReference>
<keyword evidence="4" id="KW-0597">Phosphoprotein</keyword>
<dbReference type="InterPro" id="IPR001789">
    <property type="entry name" value="Sig_transdc_resp-reg_receiver"/>
</dbReference>
<dbReference type="SUPFAM" id="SSF52172">
    <property type="entry name" value="CheY-like"/>
    <property type="match status" value="1"/>
</dbReference>
<evidence type="ECO:0000256" key="1">
    <source>
        <dbReference type="ARBA" id="ARBA00023015"/>
    </source>
</evidence>
<keyword evidence="1" id="KW-0805">Transcription regulation</keyword>
<dbReference type="InterPro" id="IPR036388">
    <property type="entry name" value="WH-like_DNA-bd_sf"/>
</dbReference>
<comment type="caution">
    <text evidence="8">The sequence shown here is derived from an EMBL/GenBank/DDBJ whole genome shotgun (WGS) entry which is preliminary data.</text>
</comment>
<dbReference type="Gene3D" id="3.40.50.2300">
    <property type="match status" value="1"/>
</dbReference>
<evidence type="ECO:0000256" key="4">
    <source>
        <dbReference type="PROSITE-ProRule" id="PRU00169"/>
    </source>
</evidence>
<feature type="domain" description="OmpR/PhoB-type" evidence="7">
    <location>
        <begin position="124"/>
        <end position="223"/>
    </location>
</feature>
<keyword evidence="3" id="KW-0804">Transcription</keyword>
<dbReference type="Pfam" id="PF00486">
    <property type="entry name" value="Trans_reg_C"/>
    <property type="match status" value="1"/>
</dbReference>
<dbReference type="SMART" id="SM00448">
    <property type="entry name" value="REC"/>
    <property type="match status" value="1"/>
</dbReference>
<dbReference type="InterPro" id="IPR016032">
    <property type="entry name" value="Sig_transdc_resp-reg_C-effctor"/>
</dbReference>
<dbReference type="Gene3D" id="1.10.10.10">
    <property type="entry name" value="Winged helix-like DNA-binding domain superfamily/Winged helix DNA-binding domain"/>
    <property type="match status" value="1"/>
</dbReference>
<evidence type="ECO:0000259" key="7">
    <source>
        <dbReference type="PROSITE" id="PS51755"/>
    </source>
</evidence>
<dbReference type="PROSITE" id="PS51755">
    <property type="entry name" value="OMPR_PHOB"/>
    <property type="match status" value="1"/>
</dbReference>
<evidence type="ECO:0000259" key="6">
    <source>
        <dbReference type="PROSITE" id="PS50110"/>
    </source>
</evidence>
<protein>
    <submittedName>
        <fullName evidence="8">Response regulator</fullName>
    </submittedName>
</protein>
<evidence type="ECO:0000256" key="2">
    <source>
        <dbReference type="ARBA" id="ARBA00023125"/>
    </source>
</evidence>
<reference evidence="8 9" key="1">
    <citation type="submission" date="2023-02" db="EMBL/GenBank/DDBJ databases">
        <title>Bacterial whole genomic sequence of Curvibacter sp. HBC61.</title>
        <authorList>
            <person name="Le V."/>
            <person name="Ko S.-R."/>
            <person name="Ahn C.-Y."/>
            <person name="Oh H.-M."/>
        </authorList>
    </citation>
    <scope>NUCLEOTIDE SEQUENCE [LARGE SCALE GENOMIC DNA]</scope>
    <source>
        <strain evidence="8 9">HBC61</strain>
    </source>
</reference>
<evidence type="ECO:0000313" key="9">
    <source>
        <dbReference type="Proteomes" id="UP001528673"/>
    </source>
</evidence>
<dbReference type="PANTHER" id="PTHR48111">
    <property type="entry name" value="REGULATOR OF RPOS"/>
    <property type="match status" value="1"/>
</dbReference>
<dbReference type="SMART" id="SM00862">
    <property type="entry name" value="Trans_reg_C"/>
    <property type="match status" value="1"/>
</dbReference>
<evidence type="ECO:0000256" key="3">
    <source>
        <dbReference type="ARBA" id="ARBA00023163"/>
    </source>
</evidence>
<evidence type="ECO:0000256" key="5">
    <source>
        <dbReference type="PROSITE-ProRule" id="PRU01091"/>
    </source>
</evidence>
<feature type="modified residue" description="4-aspartylphosphate" evidence="4">
    <location>
        <position position="51"/>
    </location>
</feature>
<keyword evidence="2 5" id="KW-0238">DNA-binding</keyword>
<dbReference type="EMBL" id="JAQSIP010000003">
    <property type="protein sequence ID" value="MDD0838727.1"/>
    <property type="molecule type" value="Genomic_DNA"/>
</dbReference>
<name>A0ABT5MY07_9BURK</name>
<organism evidence="8 9">
    <name type="scientific">Curvibacter cyanobacteriorum</name>
    <dbReference type="NCBI Taxonomy" id="3026422"/>
    <lineage>
        <taxon>Bacteria</taxon>
        <taxon>Pseudomonadati</taxon>
        <taxon>Pseudomonadota</taxon>
        <taxon>Betaproteobacteria</taxon>
        <taxon>Burkholderiales</taxon>
        <taxon>Comamonadaceae</taxon>
        <taxon>Curvibacter</taxon>
    </lineage>
</organism>
<dbReference type="CDD" id="cd17624">
    <property type="entry name" value="REC_OmpR_PmrA-like"/>
    <property type="match status" value="1"/>
</dbReference>
<gene>
    <name evidence="8" type="ORF">PSQ40_09095</name>
</gene>
<feature type="DNA-binding region" description="OmpR/PhoB-type" evidence="5">
    <location>
        <begin position="124"/>
        <end position="223"/>
    </location>
</feature>
<proteinExistence type="predicted"/>
<dbReference type="PANTHER" id="PTHR48111:SF67">
    <property type="entry name" value="TRANSCRIPTIONAL REGULATORY PROTEIN TCTD"/>
    <property type="match status" value="1"/>
</dbReference>
<evidence type="ECO:0000313" key="8">
    <source>
        <dbReference type="EMBL" id="MDD0838727.1"/>
    </source>
</evidence>
<dbReference type="Gene3D" id="6.10.250.690">
    <property type="match status" value="1"/>
</dbReference>
<dbReference type="PROSITE" id="PS50110">
    <property type="entry name" value="RESPONSE_REGULATORY"/>
    <property type="match status" value="1"/>
</dbReference>
<feature type="domain" description="Response regulatory" evidence="6">
    <location>
        <begin position="2"/>
        <end position="116"/>
    </location>
</feature>
<dbReference type="SUPFAM" id="SSF46894">
    <property type="entry name" value="C-terminal effector domain of the bipartite response regulators"/>
    <property type="match status" value="1"/>
</dbReference>
<accession>A0ABT5MY07</accession>
<dbReference type="InterPro" id="IPR039420">
    <property type="entry name" value="WalR-like"/>
</dbReference>
<dbReference type="Proteomes" id="UP001528673">
    <property type="component" value="Unassembled WGS sequence"/>
</dbReference>
<sequence>MRILLVEDNRTLSEWLARTLQKDRYVVECAYDGDDAYLRLRSEAYDLVILDLGLPGMSGQEVLRRLRARDNNVPVLILTASDSLAGRIAGLDSGADDYMSKPFEVTELEARIRVLLRRHANHKNPILRCGPLRYDSNTRQFHLGDEDTPALALTPREHALLETLLMKLGQTVSKQSLAEALFTLDDNVSPDAIEIYVHRVRKKLQGSGVAIITLRGLGYLLKANGP</sequence>
<dbReference type="CDD" id="cd00383">
    <property type="entry name" value="trans_reg_C"/>
    <property type="match status" value="1"/>
</dbReference>
<dbReference type="InterPro" id="IPR001867">
    <property type="entry name" value="OmpR/PhoB-type_DNA-bd"/>
</dbReference>
<dbReference type="RefSeq" id="WP_273950968.1">
    <property type="nucleotide sequence ID" value="NZ_JAQSIP010000003.1"/>
</dbReference>
<keyword evidence="9" id="KW-1185">Reference proteome</keyword>
<dbReference type="Pfam" id="PF00072">
    <property type="entry name" value="Response_reg"/>
    <property type="match status" value="1"/>
</dbReference>